<keyword evidence="1" id="KW-1133">Transmembrane helix</keyword>
<evidence type="ECO:0000313" key="3">
    <source>
        <dbReference type="EMBL" id="QNN77697.1"/>
    </source>
</evidence>
<evidence type="ECO:0000313" key="4">
    <source>
        <dbReference type="Proteomes" id="UP000515506"/>
    </source>
</evidence>
<reference evidence="3 5" key="1">
    <citation type="submission" date="2020-08" db="EMBL/GenBank/DDBJ databases">
        <title>Streptomycin Non-resistant strain, P. mexicana.</title>
        <authorList>
            <person name="Ganesh-Kumar S."/>
            <person name="Zhe T."/>
            <person name="Yu Z."/>
            <person name="Min Y."/>
        </authorList>
    </citation>
    <scope>NUCLEOTIDE SEQUENCE [LARGE SCALE GENOMIC DNA]</scope>
    <source>
        <strain evidence="3 5">GTZY2</strain>
    </source>
</reference>
<feature type="transmembrane region" description="Helical" evidence="1">
    <location>
        <begin position="78"/>
        <end position="100"/>
    </location>
</feature>
<dbReference type="Proteomes" id="UP000515838">
    <property type="component" value="Chromosome"/>
</dbReference>
<keyword evidence="1" id="KW-0812">Transmembrane</keyword>
<dbReference type="EMBL" id="CP060028">
    <property type="protein sequence ID" value="QND81785.1"/>
    <property type="molecule type" value="Genomic_DNA"/>
</dbReference>
<evidence type="ECO:0000313" key="5">
    <source>
        <dbReference type="Proteomes" id="UP000515838"/>
    </source>
</evidence>
<feature type="transmembrane region" description="Helical" evidence="1">
    <location>
        <begin position="7"/>
        <end position="26"/>
    </location>
</feature>
<sequence>MSPRTEFIVSSLMAAAALTVAVVLLMDADRRTPGMAELASALRLLPATVLAAGFGAWSVTRWHARASAAGRGWKAGGMALRVLLAIFLLLPFAIAVWAVVATGIDQLAASRPAGFAEALAWLPVIIFYGSLAALLFGAVPLFVLEYFACRRYLRRQAVPSTDHA</sequence>
<accession>A0A7G6URY8</accession>
<keyword evidence="4" id="KW-1185">Reference proteome</keyword>
<protein>
    <submittedName>
        <fullName evidence="3">Uncharacterized protein</fullName>
    </submittedName>
</protein>
<name>A0A7G6URY8_PSEMX</name>
<proteinExistence type="predicted"/>
<gene>
    <name evidence="2" type="ORF">H4W19_08635</name>
    <name evidence="3" type="ORF">IAE60_17660</name>
</gene>
<reference evidence="2 4" key="2">
    <citation type="submission" date="2020-08" db="EMBL/GenBank/DDBJ databases">
        <title>Streptomycin resistant and MDR strain, P. mexicana.</title>
        <authorList>
            <person name="Ganesh-kumar S."/>
            <person name="Zhe T."/>
            <person name="Yu Z."/>
            <person name="Min Y."/>
        </authorList>
    </citation>
    <scope>NUCLEOTIDE SEQUENCE [LARGE SCALE GENOMIC DNA]</scope>
    <source>
        <strain evidence="2 4">GTZY</strain>
    </source>
</reference>
<dbReference type="GeneID" id="81472820"/>
<organism evidence="3 5">
    <name type="scientific">Pseudoxanthomonas mexicana</name>
    <dbReference type="NCBI Taxonomy" id="128785"/>
    <lineage>
        <taxon>Bacteria</taxon>
        <taxon>Pseudomonadati</taxon>
        <taxon>Pseudomonadota</taxon>
        <taxon>Gammaproteobacteria</taxon>
        <taxon>Lysobacterales</taxon>
        <taxon>Lysobacteraceae</taxon>
        <taxon>Pseudoxanthomonas</taxon>
    </lineage>
</organism>
<dbReference type="AlphaFoldDB" id="A0A7G6URY8"/>
<dbReference type="RefSeq" id="WP_185896812.1">
    <property type="nucleotide sequence ID" value="NZ_CP060028.1"/>
</dbReference>
<evidence type="ECO:0000256" key="1">
    <source>
        <dbReference type="SAM" id="Phobius"/>
    </source>
</evidence>
<feature type="transmembrane region" description="Helical" evidence="1">
    <location>
        <begin position="120"/>
        <end position="147"/>
    </location>
</feature>
<keyword evidence="1" id="KW-0472">Membrane</keyword>
<dbReference type="EMBL" id="CP060731">
    <property type="protein sequence ID" value="QNN77697.1"/>
    <property type="molecule type" value="Genomic_DNA"/>
</dbReference>
<dbReference type="Proteomes" id="UP000515506">
    <property type="component" value="Chromosome"/>
</dbReference>
<evidence type="ECO:0000313" key="2">
    <source>
        <dbReference type="EMBL" id="QND81785.1"/>
    </source>
</evidence>
<feature type="transmembrane region" description="Helical" evidence="1">
    <location>
        <begin position="38"/>
        <end position="57"/>
    </location>
</feature>